<dbReference type="InterPro" id="IPR036390">
    <property type="entry name" value="WH_DNA-bd_sf"/>
</dbReference>
<dbReference type="STRING" id="60137.SAMN04488041_101399"/>
<name>A0A1H2R6H3_9RHOB</name>
<dbReference type="EMBL" id="FNNB01000001">
    <property type="protein sequence ID" value="SDW14808.1"/>
    <property type="molecule type" value="Genomic_DNA"/>
</dbReference>
<dbReference type="Pfam" id="PF13730">
    <property type="entry name" value="HTH_36"/>
    <property type="match status" value="1"/>
</dbReference>
<accession>A0A1H2R6H3</accession>
<dbReference type="Gene3D" id="1.10.10.10">
    <property type="entry name" value="Winged helix-like DNA-binding domain superfamily/Winged helix DNA-binding domain"/>
    <property type="match status" value="1"/>
</dbReference>
<evidence type="ECO:0000313" key="1">
    <source>
        <dbReference type="EMBL" id="SDW14808.1"/>
    </source>
</evidence>
<dbReference type="AlphaFoldDB" id="A0A1H2R6H3"/>
<dbReference type="GeneID" id="94019720"/>
<dbReference type="Proteomes" id="UP000183076">
    <property type="component" value="Unassembled WGS sequence"/>
</dbReference>
<proteinExistence type="predicted"/>
<sequence length="285" mass="31071">MSHAATHWLATVPPNDMTHGEFRVLFHLCDCHNASMGCFPKQTYLRDHTGLSNGGLNKALGELERKGLIRRKQERDPRTNRQKPTRYVLGFELSEAQKPTPLSGAGAVSTFGAVPSPLLEGAVSTGVESYIEEPVIEPLKEPCASEADPQTNGISSDFLEEFLEAHPRPGDPVETEAALKKAIAAGADAAAILSGAKAYALEQKGNELRYVSYSQNWLTRQGWVQFLAKSAAKNTVNADAVKKRWSRWIRTKAENARHCSAAMARQLCTEGLVSAQECRAVGIDV</sequence>
<dbReference type="RefSeq" id="WP_074634630.1">
    <property type="nucleotide sequence ID" value="NZ_CP160849.1"/>
</dbReference>
<protein>
    <submittedName>
        <fullName evidence="1">Helix-turn-helix domain-containing protein</fullName>
    </submittedName>
</protein>
<organism evidence="1 2">
    <name type="scientific">Sulfitobacter pontiacus</name>
    <dbReference type="NCBI Taxonomy" id="60137"/>
    <lineage>
        <taxon>Bacteria</taxon>
        <taxon>Pseudomonadati</taxon>
        <taxon>Pseudomonadota</taxon>
        <taxon>Alphaproteobacteria</taxon>
        <taxon>Rhodobacterales</taxon>
        <taxon>Roseobacteraceae</taxon>
        <taxon>Sulfitobacter</taxon>
    </lineage>
</organism>
<dbReference type="SUPFAM" id="SSF46785">
    <property type="entry name" value="Winged helix' DNA-binding domain"/>
    <property type="match status" value="1"/>
</dbReference>
<reference evidence="2" key="1">
    <citation type="submission" date="2016-10" db="EMBL/GenBank/DDBJ databases">
        <authorList>
            <person name="Varghese N."/>
            <person name="Submissions S."/>
        </authorList>
    </citation>
    <scope>NUCLEOTIDE SEQUENCE [LARGE SCALE GENOMIC DNA]</scope>
    <source>
        <strain evidence="2">DSM 10014</strain>
    </source>
</reference>
<dbReference type="InterPro" id="IPR036388">
    <property type="entry name" value="WH-like_DNA-bd_sf"/>
</dbReference>
<evidence type="ECO:0000313" key="2">
    <source>
        <dbReference type="Proteomes" id="UP000183076"/>
    </source>
</evidence>
<gene>
    <name evidence="1" type="ORF">SAMN04488041_101399</name>
</gene>